<feature type="domain" description="RNA polymerase sigma-70 region 2" evidence="6">
    <location>
        <begin position="34"/>
        <end position="99"/>
    </location>
</feature>
<dbReference type="InterPro" id="IPR014284">
    <property type="entry name" value="RNA_pol_sigma-70_dom"/>
</dbReference>
<evidence type="ECO:0000256" key="3">
    <source>
        <dbReference type="ARBA" id="ARBA00023082"/>
    </source>
</evidence>
<keyword evidence="9" id="KW-1185">Reference proteome</keyword>
<comment type="similarity">
    <text evidence="1">Belongs to the sigma-70 factor family. ECF subfamily.</text>
</comment>
<dbReference type="EMBL" id="JAUYVI010000005">
    <property type="protein sequence ID" value="MDQ7249115.1"/>
    <property type="molecule type" value="Genomic_DNA"/>
</dbReference>
<keyword evidence="4" id="KW-0804">Transcription</keyword>
<dbReference type="PANTHER" id="PTHR43133:SF25">
    <property type="entry name" value="RNA POLYMERASE SIGMA FACTOR RFAY-RELATED"/>
    <property type="match status" value="1"/>
</dbReference>
<dbReference type="PANTHER" id="PTHR43133">
    <property type="entry name" value="RNA POLYMERASE ECF-TYPE SIGMA FACTO"/>
    <property type="match status" value="1"/>
</dbReference>
<dbReference type="InterPro" id="IPR013324">
    <property type="entry name" value="RNA_pol_sigma_r3/r4-like"/>
</dbReference>
<feature type="domain" description="RNA polymerase sigma factor 70 region 4 type 2" evidence="7">
    <location>
        <begin position="127"/>
        <end position="177"/>
    </location>
</feature>
<evidence type="ECO:0000259" key="6">
    <source>
        <dbReference type="Pfam" id="PF04542"/>
    </source>
</evidence>
<feature type="compositionally biased region" description="Polar residues" evidence="5">
    <location>
        <begin position="7"/>
        <end position="19"/>
    </location>
</feature>
<evidence type="ECO:0000256" key="1">
    <source>
        <dbReference type="ARBA" id="ARBA00010641"/>
    </source>
</evidence>
<dbReference type="Gene3D" id="1.10.10.10">
    <property type="entry name" value="Winged helix-like DNA-binding domain superfamily/Winged helix DNA-binding domain"/>
    <property type="match status" value="1"/>
</dbReference>
<dbReference type="Gene3D" id="1.10.1740.10">
    <property type="match status" value="1"/>
</dbReference>
<evidence type="ECO:0000313" key="8">
    <source>
        <dbReference type="EMBL" id="MDQ7249115.1"/>
    </source>
</evidence>
<accession>A0ABU0YN31</accession>
<dbReference type="Proteomes" id="UP001230156">
    <property type="component" value="Unassembled WGS sequence"/>
</dbReference>
<proteinExistence type="inferred from homology"/>
<dbReference type="Pfam" id="PF08281">
    <property type="entry name" value="Sigma70_r4_2"/>
    <property type="match status" value="1"/>
</dbReference>
<reference evidence="9" key="1">
    <citation type="submission" date="2023-08" db="EMBL/GenBank/DDBJ databases">
        <title>Rhodospirillaceae gen. nov., a novel taxon isolated from the Yangtze River Yuezi River estuary sludge.</title>
        <authorList>
            <person name="Ruan L."/>
        </authorList>
    </citation>
    <scope>NUCLEOTIDE SEQUENCE [LARGE SCALE GENOMIC DNA]</scope>
    <source>
        <strain evidence="9">R-7</strain>
    </source>
</reference>
<protein>
    <submittedName>
        <fullName evidence="8">Sigma-70 family RNA polymerase sigma factor</fullName>
    </submittedName>
</protein>
<organism evidence="8 9">
    <name type="scientific">Dongia sedimenti</name>
    <dbReference type="NCBI Taxonomy" id="3064282"/>
    <lineage>
        <taxon>Bacteria</taxon>
        <taxon>Pseudomonadati</taxon>
        <taxon>Pseudomonadota</taxon>
        <taxon>Alphaproteobacteria</taxon>
        <taxon>Rhodospirillales</taxon>
        <taxon>Dongiaceae</taxon>
        <taxon>Dongia</taxon>
    </lineage>
</organism>
<name>A0ABU0YN31_9PROT</name>
<dbReference type="InterPro" id="IPR007627">
    <property type="entry name" value="RNA_pol_sigma70_r2"/>
</dbReference>
<comment type="caution">
    <text evidence="8">The sequence shown here is derived from an EMBL/GenBank/DDBJ whole genome shotgun (WGS) entry which is preliminary data.</text>
</comment>
<evidence type="ECO:0000256" key="5">
    <source>
        <dbReference type="SAM" id="MobiDB-lite"/>
    </source>
</evidence>
<dbReference type="SUPFAM" id="SSF88659">
    <property type="entry name" value="Sigma3 and sigma4 domains of RNA polymerase sigma factors"/>
    <property type="match status" value="1"/>
</dbReference>
<dbReference type="NCBIfam" id="TIGR02937">
    <property type="entry name" value="sigma70-ECF"/>
    <property type="match status" value="1"/>
</dbReference>
<sequence length="229" mass="25509">MGHSKPASHSDSSRATIGDSNADPRFSEVSAAVVEHLPHLRAFARSLATSKDQADDLVGEAVARALAAAHQFRPGTNFKAWIFTILRNAFYTEGRKRWNRVVALDDNIYNQPSVGPTQEDSLAFCDFRRAFIQLSPRQREVLMLVGNGDLSYEEVAAHCQCPVGTVKSRVSRARLDLKRMLDEEAMAQPRRNVPPVANANLTESLGDSMEIEIRGRRRSRAAEERHVVN</sequence>
<dbReference type="CDD" id="cd06171">
    <property type="entry name" value="Sigma70_r4"/>
    <property type="match status" value="1"/>
</dbReference>
<dbReference type="InterPro" id="IPR039425">
    <property type="entry name" value="RNA_pol_sigma-70-like"/>
</dbReference>
<evidence type="ECO:0000256" key="4">
    <source>
        <dbReference type="ARBA" id="ARBA00023163"/>
    </source>
</evidence>
<dbReference type="InterPro" id="IPR013249">
    <property type="entry name" value="RNA_pol_sigma70_r4_t2"/>
</dbReference>
<keyword evidence="3" id="KW-0731">Sigma factor</keyword>
<dbReference type="SUPFAM" id="SSF88946">
    <property type="entry name" value="Sigma2 domain of RNA polymerase sigma factors"/>
    <property type="match status" value="1"/>
</dbReference>
<feature type="region of interest" description="Disordered" evidence="5">
    <location>
        <begin position="1"/>
        <end position="23"/>
    </location>
</feature>
<evidence type="ECO:0000313" key="9">
    <source>
        <dbReference type="Proteomes" id="UP001230156"/>
    </source>
</evidence>
<dbReference type="InterPro" id="IPR013325">
    <property type="entry name" value="RNA_pol_sigma_r2"/>
</dbReference>
<dbReference type="Pfam" id="PF04542">
    <property type="entry name" value="Sigma70_r2"/>
    <property type="match status" value="1"/>
</dbReference>
<dbReference type="RefSeq" id="WP_379956764.1">
    <property type="nucleotide sequence ID" value="NZ_JAUYVI010000005.1"/>
</dbReference>
<dbReference type="InterPro" id="IPR036388">
    <property type="entry name" value="WH-like_DNA-bd_sf"/>
</dbReference>
<gene>
    <name evidence="8" type="ORF">Q8A70_15615</name>
</gene>
<evidence type="ECO:0000256" key="2">
    <source>
        <dbReference type="ARBA" id="ARBA00023015"/>
    </source>
</evidence>
<evidence type="ECO:0000259" key="7">
    <source>
        <dbReference type="Pfam" id="PF08281"/>
    </source>
</evidence>
<keyword evidence="2" id="KW-0805">Transcription regulation</keyword>